<dbReference type="Proteomes" id="UP000324632">
    <property type="component" value="Chromosome 24"/>
</dbReference>
<feature type="compositionally biased region" description="Pro residues" evidence="1">
    <location>
        <begin position="79"/>
        <end position="90"/>
    </location>
</feature>
<feature type="region of interest" description="Disordered" evidence="1">
    <location>
        <begin position="116"/>
        <end position="163"/>
    </location>
</feature>
<evidence type="ECO:0000313" key="3">
    <source>
        <dbReference type="Proteomes" id="UP000324632"/>
    </source>
</evidence>
<evidence type="ECO:0000313" key="2">
    <source>
        <dbReference type="EMBL" id="KAA0702923.1"/>
    </source>
</evidence>
<keyword evidence="3" id="KW-1185">Reference proteome</keyword>
<name>A0A5A9N0U4_9TELE</name>
<reference evidence="2 3" key="1">
    <citation type="journal article" date="2019" name="Mol. Ecol. Resour.">
        <title>Chromosome-level genome assembly of Triplophysa tibetana, a fish adapted to the harsh high-altitude environment of the Tibetan Plateau.</title>
        <authorList>
            <person name="Yang X."/>
            <person name="Liu H."/>
            <person name="Ma Z."/>
            <person name="Zou Y."/>
            <person name="Zou M."/>
            <person name="Mao Y."/>
            <person name="Li X."/>
            <person name="Wang H."/>
            <person name="Chen T."/>
            <person name="Wang W."/>
            <person name="Yang R."/>
        </authorList>
    </citation>
    <scope>NUCLEOTIDE SEQUENCE [LARGE SCALE GENOMIC DNA]</scope>
    <source>
        <strain evidence="2">TTIB1903HZAU</strain>
        <tissue evidence="2">Muscle</tissue>
    </source>
</reference>
<protein>
    <submittedName>
        <fullName evidence="2">Uncharacterized protein</fullName>
    </submittedName>
</protein>
<comment type="caution">
    <text evidence="2">The sequence shown here is derived from an EMBL/GenBank/DDBJ whole genome shotgun (WGS) entry which is preliminary data.</text>
</comment>
<feature type="compositionally biased region" description="Basic and acidic residues" evidence="1">
    <location>
        <begin position="41"/>
        <end position="52"/>
    </location>
</feature>
<dbReference type="AlphaFoldDB" id="A0A5A9N0U4"/>
<accession>A0A5A9N0U4</accession>
<sequence length="163" mass="18382">MLQAVQQENAELRRQTSQLPEIISTLQETRQQNAMLHHELQSLKGGRGDRSKPAVTPRWPSETSTPVESPELLATHSPTPAPRVRVPPPPAMRELRPAVVDKCSELAAQFRRMDIPSLTHETGTPKVRHSNSRHPPFSHGLPSQQIEAQVHKQMSPDQRQAYY</sequence>
<evidence type="ECO:0000256" key="1">
    <source>
        <dbReference type="SAM" id="MobiDB-lite"/>
    </source>
</evidence>
<proteinExistence type="predicted"/>
<gene>
    <name evidence="2" type="ORF">E1301_Tti013314</name>
</gene>
<organism evidence="2 3">
    <name type="scientific">Triplophysa tibetana</name>
    <dbReference type="NCBI Taxonomy" id="1572043"/>
    <lineage>
        <taxon>Eukaryota</taxon>
        <taxon>Metazoa</taxon>
        <taxon>Chordata</taxon>
        <taxon>Craniata</taxon>
        <taxon>Vertebrata</taxon>
        <taxon>Euteleostomi</taxon>
        <taxon>Actinopterygii</taxon>
        <taxon>Neopterygii</taxon>
        <taxon>Teleostei</taxon>
        <taxon>Ostariophysi</taxon>
        <taxon>Cypriniformes</taxon>
        <taxon>Nemacheilidae</taxon>
        <taxon>Triplophysa</taxon>
    </lineage>
</organism>
<feature type="region of interest" description="Disordered" evidence="1">
    <location>
        <begin position="41"/>
        <end position="90"/>
    </location>
</feature>
<dbReference type="EMBL" id="SOYY01000024">
    <property type="protein sequence ID" value="KAA0702923.1"/>
    <property type="molecule type" value="Genomic_DNA"/>
</dbReference>